<reference evidence="4 5" key="1">
    <citation type="submission" date="2020-11" db="EMBL/GenBank/DDBJ databases">
        <title>Sulfur oxidizing isolate from Hospital Hole Sinkhole.</title>
        <authorList>
            <person name="Scott K.M."/>
        </authorList>
    </citation>
    <scope>NUCLEOTIDE SEQUENCE [LARGE SCALE GENOMIC DNA]</scope>
    <source>
        <strain evidence="4 5">HH1</strain>
    </source>
</reference>
<dbReference type="PANTHER" id="PTHR30055">
    <property type="entry name" value="HTH-TYPE TRANSCRIPTIONAL REGULATOR RUTR"/>
    <property type="match status" value="1"/>
</dbReference>
<organism evidence="4 5">
    <name type="scientific">Thiomicrorhabdus heinhorstiae</name>
    <dbReference type="NCBI Taxonomy" id="2748010"/>
    <lineage>
        <taxon>Bacteria</taxon>
        <taxon>Pseudomonadati</taxon>
        <taxon>Pseudomonadota</taxon>
        <taxon>Gammaproteobacteria</taxon>
        <taxon>Thiotrichales</taxon>
        <taxon>Piscirickettsiaceae</taxon>
        <taxon>Thiomicrorhabdus</taxon>
    </lineage>
</organism>
<evidence type="ECO:0000259" key="3">
    <source>
        <dbReference type="PROSITE" id="PS50977"/>
    </source>
</evidence>
<dbReference type="SUPFAM" id="SSF48498">
    <property type="entry name" value="Tetracyclin repressor-like, C-terminal domain"/>
    <property type="match status" value="1"/>
</dbReference>
<dbReference type="RefSeq" id="WP_185978850.1">
    <property type="nucleotide sequence ID" value="NZ_JACBGI020000025.1"/>
</dbReference>
<dbReference type="InterPro" id="IPR009057">
    <property type="entry name" value="Homeodomain-like_sf"/>
</dbReference>
<feature type="domain" description="HTH tetR-type" evidence="3">
    <location>
        <begin position="10"/>
        <end position="70"/>
    </location>
</feature>
<feature type="DNA-binding region" description="H-T-H motif" evidence="2">
    <location>
        <begin position="33"/>
        <end position="52"/>
    </location>
</feature>
<dbReference type="InterPro" id="IPR036271">
    <property type="entry name" value="Tet_transcr_reg_TetR-rel_C_sf"/>
</dbReference>
<protein>
    <submittedName>
        <fullName evidence="4">TetR/AcrR family transcriptional regulator</fullName>
    </submittedName>
</protein>
<dbReference type="SUPFAM" id="SSF46689">
    <property type="entry name" value="Homeodomain-like"/>
    <property type="match status" value="1"/>
</dbReference>
<comment type="caution">
    <text evidence="4">The sequence shown here is derived from an EMBL/GenBank/DDBJ whole genome shotgun (WGS) entry which is preliminary data.</text>
</comment>
<dbReference type="Proteomes" id="UP001193680">
    <property type="component" value="Unassembled WGS sequence"/>
</dbReference>
<proteinExistence type="predicted"/>
<evidence type="ECO:0000256" key="1">
    <source>
        <dbReference type="ARBA" id="ARBA00023125"/>
    </source>
</evidence>
<keyword evidence="5" id="KW-1185">Reference proteome</keyword>
<dbReference type="InterPro" id="IPR001647">
    <property type="entry name" value="HTH_TetR"/>
</dbReference>
<sequence>MSYLNNPQLSEVKLKVLNSALHLFVEKGYFNTSIPDLVKHSGVSTGSIYHGFKDKQSIAEELMAQLLWQIEGEQNAVLAPEKDAWQQYYDLCRWLLETAQNHPHVSQFALRAQHKEFMPELAPICSSKPFIRLREVLERGMQQGLIREMNPMIAAASAYGGVLRLIQLSLDQMLSQPPLEYLDEITETCWRSVAADTEK</sequence>
<dbReference type="EMBL" id="JACBGI020000025">
    <property type="protein sequence ID" value="MBF6058703.1"/>
    <property type="molecule type" value="Genomic_DNA"/>
</dbReference>
<evidence type="ECO:0000313" key="5">
    <source>
        <dbReference type="Proteomes" id="UP001193680"/>
    </source>
</evidence>
<dbReference type="Pfam" id="PF00440">
    <property type="entry name" value="TetR_N"/>
    <property type="match status" value="1"/>
</dbReference>
<evidence type="ECO:0000313" key="4">
    <source>
        <dbReference type="EMBL" id="MBF6058703.1"/>
    </source>
</evidence>
<accession>A0ABS0C042</accession>
<dbReference type="InterPro" id="IPR050109">
    <property type="entry name" value="HTH-type_TetR-like_transc_reg"/>
</dbReference>
<name>A0ABS0C042_9GAMM</name>
<gene>
    <name evidence="4" type="ORF">H8792_010160</name>
</gene>
<dbReference type="Gene3D" id="1.10.357.10">
    <property type="entry name" value="Tetracycline Repressor, domain 2"/>
    <property type="match status" value="1"/>
</dbReference>
<dbReference type="PROSITE" id="PS50977">
    <property type="entry name" value="HTH_TETR_2"/>
    <property type="match status" value="1"/>
</dbReference>
<evidence type="ECO:0000256" key="2">
    <source>
        <dbReference type="PROSITE-ProRule" id="PRU00335"/>
    </source>
</evidence>
<keyword evidence="1 2" id="KW-0238">DNA-binding</keyword>
<dbReference type="PRINTS" id="PR00455">
    <property type="entry name" value="HTHTETR"/>
</dbReference>